<dbReference type="KEGG" id="geo:Geob_0545"/>
<dbReference type="AlphaFoldDB" id="B9LZU8"/>
<proteinExistence type="predicted"/>
<dbReference type="RefSeq" id="WP_012645641.1">
    <property type="nucleotide sequence ID" value="NC_011979.1"/>
</dbReference>
<dbReference type="EMBL" id="CP001390">
    <property type="protein sequence ID" value="ACM18912.1"/>
    <property type="molecule type" value="Genomic_DNA"/>
</dbReference>
<feature type="transmembrane region" description="Helical" evidence="1">
    <location>
        <begin position="12"/>
        <end position="31"/>
    </location>
</feature>
<keyword evidence="3" id="KW-1185">Reference proteome</keyword>
<dbReference type="HOGENOM" id="CLU_2316278_0_0_7"/>
<sequence length="99" mass="11101">MPGKKRRYRIILLHIILLPTLLFAFYFLTLAPHPYVGVDETVVEKIAVEHGRKVHEPLIDPGEGDLLLFLFLGAGAAGGFVAGYYWRRLGEKSDRHGEG</sequence>
<dbReference type="STRING" id="316067.Geob_0545"/>
<accession>B9LZU8</accession>
<evidence type="ECO:0000256" key="1">
    <source>
        <dbReference type="SAM" id="Phobius"/>
    </source>
</evidence>
<protein>
    <submittedName>
        <fullName evidence="2">Cobalt ABC transporter, membrane protein CbiN</fullName>
    </submittedName>
</protein>
<organism evidence="2 3">
    <name type="scientific">Geotalea daltonii (strain DSM 22248 / JCM 15807 / FRC-32)</name>
    <name type="common">Geobacter daltonii</name>
    <dbReference type="NCBI Taxonomy" id="316067"/>
    <lineage>
        <taxon>Bacteria</taxon>
        <taxon>Pseudomonadati</taxon>
        <taxon>Thermodesulfobacteriota</taxon>
        <taxon>Desulfuromonadia</taxon>
        <taxon>Geobacterales</taxon>
        <taxon>Geobacteraceae</taxon>
        <taxon>Geotalea</taxon>
    </lineage>
</organism>
<keyword evidence="1" id="KW-1133">Transmembrane helix</keyword>
<dbReference type="eggNOG" id="ENOG5033HPN">
    <property type="taxonomic scope" value="Bacteria"/>
</dbReference>
<evidence type="ECO:0000313" key="2">
    <source>
        <dbReference type="EMBL" id="ACM18912.1"/>
    </source>
</evidence>
<feature type="transmembrane region" description="Helical" evidence="1">
    <location>
        <begin position="66"/>
        <end position="86"/>
    </location>
</feature>
<keyword evidence="1" id="KW-0472">Membrane</keyword>
<evidence type="ECO:0000313" key="3">
    <source>
        <dbReference type="Proteomes" id="UP000007721"/>
    </source>
</evidence>
<gene>
    <name evidence="2" type="primary">cbiN</name>
    <name evidence="2" type="ordered locus">Geob_0545</name>
</gene>
<dbReference type="Proteomes" id="UP000007721">
    <property type="component" value="Chromosome"/>
</dbReference>
<dbReference type="OrthoDB" id="5398638at2"/>
<keyword evidence="1" id="KW-0812">Transmembrane</keyword>
<reference evidence="2 3" key="1">
    <citation type="submission" date="2009-01" db="EMBL/GenBank/DDBJ databases">
        <title>Complete sequence of Geobacter sp. FRC-32.</title>
        <authorList>
            <consortium name="US DOE Joint Genome Institute"/>
            <person name="Lucas S."/>
            <person name="Copeland A."/>
            <person name="Lapidus A."/>
            <person name="Glavina del Rio T."/>
            <person name="Dalin E."/>
            <person name="Tice H."/>
            <person name="Bruce D."/>
            <person name="Goodwin L."/>
            <person name="Pitluck S."/>
            <person name="Saunders E."/>
            <person name="Brettin T."/>
            <person name="Detter J.C."/>
            <person name="Han C."/>
            <person name="Larimer F."/>
            <person name="Land M."/>
            <person name="Hauser L."/>
            <person name="Kyrpides N."/>
            <person name="Ovchinnikova G."/>
            <person name="Kostka J."/>
            <person name="Richardson P."/>
        </authorList>
    </citation>
    <scope>NUCLEOTIDE SEQUENCE [LARGE SCALE GENOMIC DNA]</scope>
    <source>
        <strain evidence="3">DSM 22248 / JCM 15807 / FRC-32</strain>
    </source>
</reference>
<name>B9LZU8_GEODF</name>